<proteinExistence type="predicted"/>
<dbReference type="Proteomes" id="UP000286907">
    <property type="component" value="Chromosome"/>
</dbReference>
<accession>A0AAJ1RB05</accession>
<feature type="transmembrane region" description="Helical" evidence="7">
    <location>
        <begin position="57"/>
        <end position="76"/>
    </location>
</feature>
<feature type="transmembrane region" description="Helical" evidence="7">
    <location>
        <begin position="291"/>
        <end position="312"/>
    </location>
</feature>
<dbReference type="GO" id="GO:0022857">
    <property type="term" value="F:transmembrane transporter activity"/>
    <property type="evidence" value="ECO:0007669"/>
    <property type="project" value="InterPro"/>
</dbReference>
<name>A0AAJ1RB05_9LACO</name>
<keyword evidence="11" id="KW-1185">Reference proteome</keyword>
<evidence type="ECO:0000256" key="6">
    <source>
        <dbReference type="ARBA" id="ARBA00023136"/>
    </source>
</evidence>
<feature type="transmembrane region" description="Helical" evidence="7">
    <location>
        <begin position="83"/>
        <end position="103"/>
    </location>
</feature>
<protein>
    <submittedName>
        <fullName evidence="9">DHA2 family efflux MFS transporter permease subunit</fullName>
    </submittedName>
    <submittedName>
        <fullName evidence="10">Multidrug efflux MFS transporter</fullName>
    </submittedName>
</protein>
<feature type="transmembrane region" description="Helical" evidence="7">
    <location>
        <begin position="379"/>
        <end position="400"/>
    </location>
</feature>
<evidence type="ECO:0000313" key="10">
    <source>
        <dbReference type="EMBL" id="QAS69211.1"/>
    </source>
</evidence>
<evidence type="ECO:0000256" key="4">
    <source>
        <dbReference type="ARBA" id="ARBA00022692"/>
    </source>
</evidence>
<reference evidence="10" key="3">
    <citation type="submission" date="2020-01" db="EMBL/GenBank/DDBJ databases">
        <authorList>
            <person name="Cousin F.J."/>
            <person name="Le Guellec R."/>
            <person name="Cretenet M."/>
        </authorList>
    </citation>
    <scope>NUCLEOTIDE SEQUENCE</scope>
    <source>
        <strain evidence="10">UCMA 15228</strain>
    </source>
</reference>
<evidence type="ECO:0000313" key="12">
    <source>
        <dbReference type="Proteomes" id="UP001167919"/>
    </source>
</evidence>
<organism evidence="9 12">
    <name type="scientific">Oenococcus sicerae</name>
    <dbReference type="NCBI Taxonomy" id="2203724"/>
    <lineage>
        <taxon>Bacteria</taxon>
        <taxon>Bacillati</taxon>
        <taxon>Bacillota</taxon>
        <taxon>Bacilli</taxon>
        <taxon>Lactobacillales</taxon>
        <taxon>Lactobacillaceae</taxon>
        <taxon>Oenococcus</taxon>
    </lineage>
</organism>
<evidence type="ECO:0000256" key="3">
    <source>
        <dbReference type="ARBA" id="ARBA00022475"/>
    </source>
</evidence>
<evidence type="ECO:0000313" key="9">
    <source>
        <dbReference type="EMBL" id="MDN6900790.1"/>
    </source>
</evidence>
<feature type="transmembrane region" description="Helical" evidence="7">
    <location>
        <begin position="251"/>
        <end position="270"/>
    </location>
</feature>
<dbReference type="RefSeq" id="WP_128685121.1">
    <property type="nucleotide sequence ID" value="NZ_CP029684.2"/>
</dbReference>
<feature type="transmembrane region" description="Helical" evidence="7">
    <location>
        <begin position="470"/>
        <end position="491"/>
    </location>
</feature>
<evidence type="ECO:0000313" key="11">
    <source>
        <dbReference type="Proteomes" id="UP000286907"/>
    </source>
</evidence>
<feature type="transmembrane region" description="Helical" evidence="7">
    <location>
        <begin position="324"/>
        <end position="344"/>
    </location>
</feature>
<keyword evidence="4 7" id="KW-0812">Transmembrane</keyword>
<dbReference type="NCBIfam" id="TIGR00711">
    <property type="entry name" value="efflux_EmrB"/>
    <property type="match status" value="1"/>
</dbReference>
<dbReference type="EMBL" id="SDWY01000003">
    <property type="protein sequence ID" value="MDN6900790.1"/>
    <property type="molecule type" value="Genomic_DNA"/>
</dbReference>
<dbReference type="GO" id="GO:0005886">
    <property type="term" value="C:plasma membrane"/>
    <property type="evidence" value="ECO:0007669"/>
    <property type="project" value="UniProtKB-SubCell"/>
</dbReference>
<feature type="transmembrane region" description="Helical" evidence="7">
    <location>
        <begin position="16"/>
        <end position="37"/>
    </location>
</feature>
<dbReference type="Gene3D" id="1.20.1250.20">
    <property type="entry name" value="MFS general substrate transporter like domains"/>
    <property type="match status" value="2"/>
</dbReference>
<dbReference type="PANTHER" id="PTHR42718:SF24">
    <property type="entry name" value="MAJOR FACILITATOR SUPERFAMILY (MFS) PROFILE DOMAIN-CONTAINING PROTEIN"/>
    <property type="match status" value="1"/>
</dbReference>
<comment type="subcellular location">
    <subcellularLocation>
        <location evidence="1">Cell membrane</location>
        <topology evidence="1">Multi-pass membrane protein</topology>
    </subcellularLocation>
</comment>
<reference evidence="10 11" key="1">
    <citation type="journal article" date="2019" name="Syst. Appl. Microbiol.">
        <title>Oenococcus sicerae sp. nov., isolated from French cider.</title>
        <authorList>
            <person name="Cousin F.J."/>
            <person name="Le Guellec R."/>
            <person name="Chagnot C."/>
            <person name="Goux D."/>
            <person name="Dalmasso M."/>
            <person name="Laplace J.M."/>
            <person name="Cretenet M."/>
        </authorList>
    </citation>
    <scope>NUCLEOTIDE SEQUENCE [LARGE SCALE GENOMIC DNA]</scope>
    <source>
        <strain evidence="10 11">UCMA 15228</strain>
    </source>
</reference>
<dbReference type="PANTHER" id="PTHR42718">
    <property type="entry name" value="MAJOR FACILITATOR SUPERFAMILY MULTIDRUG TRANSPORTER MFSC"/>
    <property type="match status" value="1"/>
</dbReference>
<gene>
    <name evidence="10" type="ORF">DLJ48_01070</name>
    <name evidence="9" type="ORF">EVC35_07195</name>
</gene>
<feature type="transmembrane region" description="Helical" evidence="7">
    <location>
        <begin position="220"/>
        <end position="239"/>
    </location>
</feature>
<feature type="transmembrane region" description="Helical" evidence="7">
    <location>
        <begin position="186"/>
        <end position="208"/>
    </location>
</feature>
<dbReference type="InterPro" id="IPR020846">
    <property type="entry name" value="MFS_dom"/>
</dbReference>
<dbReference type="InterPro" id="IPR036259">
    <property type="entry name" value="MFS_trans_sf"/>
</dbReference>
<keyword evidence="6 7" id="KW-0472">Membrane</keyword>
<sequence>MALRAVDIHGKKYNRSLFVCVILIATFAGMLMGTSLGTALPTLMTDFHIDLATAQEATTWFLMANGIMIPVSAYLSTKFPTKWLYIAAFALLLIGQYISYSAPTTNWHLFLIGRVIQAIAVGITMPLMQVVIVYIFPAEKRGAAMGLGGLVIGMAPAIGPTLSGWILNSDHSFFGFTLTNSWRSIFLLPMFVIGIDFILSFFILHDVIPNENIKLDWRSLVQSTLGFGLFLLGLTNVANSHYDGWFDLPHVVLPGVVGIFFIITFIWHQLEMNKPFLDVRVFKIKQFSITTLLTSLSMMVLMGIEMMIPTYLQEVRGLSPLSSGLTLLPGALIMGLMSPISGAIYDRAGAKRLARVGFMILTMATLPFLFIGLTTPTDFITVFYSLRMFGIAMVMMPLTASAMSALPQDKAADGTAANNTSRQIASAIIVSLLSSVTQNIANTQGPAASLKTANIFEYSRKTLDAMLSGFHVSFAITLLLALLGLIVASFLHAGKVINQSDDLLENKEGI</sequence>
<dbReference type="Pfam" id="PF07690">
    <property type="entry name" value="MFS_1"/>
    <property type="match status" value="1"/>
</dbReference>
<dbReference type="CDD" id="cd17503">
    <property type="entry name" value="MFS_LmrB_MDR_like"/>
    <property type="match status" value="1"/>
</dbReference>
<keyword evidence="2" id="KW-0813">Transport</keyword>
<dbReference type="PROSITE" id="PS50850">
    <property type="entry name" value="MFS"/>
    <property type="match status" value="1"/>
</dbReference>
<dbReference type="AlphaFoldDB" id="A0AAJ1RB05"/>
<dbReference type="Proteomes" id="UP001167919">
    <property type="component" value="Unassembled WGS sequence"/>
</dbReference>
<evidence type="ECO:0000256" key="5">
    <source>
        <dbReference type="ARBA" id="ARBA00022989"/>
    </source>
</evidence>
<evidence type="ECO:0000256" key="1">
    <source>
        <dbReference type="ARBA" id="ARBA00004651"/>
    </source>
</evidence>
<dbReference type="SUPFAM" id="SSF103473">
    <property type="entry name" value="MFS general substrate transporter"/>
    <property type="match status" value="1"/>
</dbReference>
<feature type="transmembrane region" description="Helical" evidence="7">
    <location>
        <begin position="143"/>
        <end position="166"/>
    </location>
</feature>
<keyword evidence="3" id="KW-1003">Cell membrane</keyword>
<dbReference type="InterPro" id="IPR004638">
    <property type="entry name" value="EmrB-like"/>
</dbReference>
<evidence type="ECO:0000259" key="8">
    <source>
        <dbReference type="PROSITE" id="PS50850"/>
    </source>
</evidence>
<evidence type="ECO:0000256" key="2">
    <source>
        <dbReference type="ARBA" id="ARBA00022448"/>
    </source>
</evidence>
<reference evidence="9" key="2">
    <citation type="submission" date="2019-01" db="EMBL/GenBank/DDBJ databases">
        <title>Oenococcus sicerae UCMA17102.</title>
        <authorList>
            <person name="Cousin F.J."/>
            <person name="Le Guellec R."/>
            <person name="Cretenet M."/>
        </authorList>
    </citation>
    <scope>NUCLEOTIDE SEQUENCE</scope>
    <source>
        <strain evidence="9">UCMA17102</strain>
    </source>
</reference>
<keyword evidence="5 7" id="KW-1133">Transmembrane helix</keyword>
<feature type="transmembrane region" description="Helical" evidence="7">
    <location>
        <begin position="115"/>
        <end position="136"/>
    </location>
</feature>
<evidence type="ECO:0000256" key="7">
    <source>
        <dbReference type="SAM" id="Phobius"/>
    </source>
</evidence>
<dbReference type="EMBL" id="CP029684">
    <property type="protein sequence ID" value="QAS69211.1"/>
    <property type="molecule type" value="Genomic_DNA"/>
</dbReference>
<feature type="transmembrane region" description="Helical" evidence="7">
    <location>
        <begin position="356"/>
        <end position="373"/>
    </location>
</feature>
<dbReference type="InterPro" id="IPR011701">
    <property type="entry name" value="MFS"/>
</dbReference>
<feature type="domain" description="Major facilitator superfamily (MFS) profile" evidence="8">
    <location>
        <begin position="18"/>
        <end position="496"/>
    </location>
</feature>